<dbReference type="Pfam" id="PF02687">
    <property type="entry name" value="FtsX"/>
    <property type="match status" value="2"/>
</dbReference>
<dbReference type="RefSeq" id="WP_345120961.1">
    <property type="nucleotide sequence ID" value="NZ_BAABAT010000001.1"/>
</dbReference>
<evidence type="ECO:0000313" key="10">
    <source>
        <dbReference type="Proteomes" id="UP001500620"/>
    </source>
</evidence>
<proteinExistence type="inferred from homology"/>
<feature type="transmembrane region" description="Helical" evidence="7">
    <location>
        <begin position="7"/>
        <end position="29"/>
    </location>
</feature>
<gene>
    <name evidence="9" type="ORF">GCM10022255_006710</name>
</gene>
<evidence type="ECO:0000259" key="8">
    <source>
        <dbReference type="Pfam" id="PF02687"/>
    </source>
</evidence>
<evidence type="ECO:0000256" key="5">
    <source>
        <dbReference type="ARBA" id="ARBA00023136"/>
    </source>
</evidence>
<evidence type="ECO:0000256" key="2">
    <source>
        <dbReference type="ARBA" id="ARBA00022475"/>
    </source>
</evidence>
<feature type="transmembrane region" description="Helical" evidence="7">
    <location>
        <begin position="340"/>
        <end position="359"/>
    </location>
</feature>
<dbReference type="PANTHER" id="PTHR30572:SF4">
    <property type="entry name" value="ABC TRANSPORTER PERMEASE YTRF"/>
    <property type="match status" value="1"/>
</dbReference>
<keyword evidence="4 7" id="KW-1133">Transmembrane helix</keyword>
<feature type="transmembrane region" description="Helical" evidence="7">
    <location>
        <begin position="416"/>
        <end position="439"/>
    </location>
</feature>
<evidence type="ECO:0000256" key="3">
    <source>
        <dbReference type="ARBA" id="ARBA00022692"/>
    </source>
</evidence>
<comment type="similarity">
    <text evidence="6">Belongs to the ABC-4 integral membrane protein family.</text>
</comment>
<feature type="domain" description="ABC3 transporter permease C-terminal" evidence="8">
    <location>
        <begin position="698"/>
        <end position="815"/>
    </location>
</feature>
<feature type="transmembrane region" description="Helical" evidence="7">
    <location>
        <begin position="295"/>
        <end position="320"/>
    </location>
</feature>
<feature type="domain" description="ABC3 transporter permease C-terminal" evidence="8">
    <location>
        <begin position="247"/>
        <end position="365"/>
    </location>
</feature>
<evidence type="ECO:0000313" key="9">
    <source>
        <dbReference type="EMBL" id="GAA4244275.1"/>
    </source>
</evidence>
<feature type="transmembrane region" description="Helical" evidence="7">
    <location>
        <begin position="738"/>
        <end position="766"/>
    </location>
</feature>
<evidence type="ECO:0000256" key="4">
    <source>
        <dbReference type="ARBA" id="ARBA00022989"/>
    </source>
</evidence>
<keyword evidence="2" id="KW-1003">Cell membrane</keyword>
<name>A0ABP8CXL9_9ACTN</name>
<dbReference type="InterPro" id="IPR050250">
    <property type="entry name" value="Macrolide_Exporter_MacB"/>
</dbReference>
<feature type="transmembrane region" description="Helical" evidence="7">
    <location>
        <begin position="468"/>
        <end position="489"/>
    </location>
</feature>
<accession>A0ABP8CXL9</accession>
<sequence>MLTVRRVVGALVAVVVGVALVALALLLLVSGRPKIPDRLAEAAIVVSGPESQSAADPFTPARPWSSSRAEELSARLAGLPGVAAAIPDRTFYMQALIDGRPPGVEGQRQDTYEGHGWSSARLGGLQLTAGVPPENAGEVVVDRALGLRTGDPVTLLTASGPASYTVTGLVDAPGYLVADDVAAELAPGVRAIGLVLQPGAYVEQVAQAARSVVGADGRVLDGDARGDLEPRDDARTRWIGMQVLTGVAVLAGFVTVFIVASTFAFSVAQRRRELGLLRAIGATPRQVRRMVYGEALLVGAVGGVVGVVVGAATAPAVGWVLVDAGFEPETYAVRYSPLPIVGALLVGPVVALLGAWSAARRASRVRPLEALREAAVEQRAMGRVRWILGGVVLAIGVGFAVATAGSSDAQDGANFALLSAMALVTGVVALAPAVVPPIVRLCRSPLKRGGGAIGLLVREGALTASRRTASTAAPVLLTVAFAVLVAGMVRTSTAAYAAGRVADVDADWVLVPDRTPGLSDAALTATAAVPGAGSGDAVVSGAALLPTTLYTAGENSVRALSGVGVDPAAFVSANRAVQVVAGALDGLADKDAVAVAEGAQRGVGETYPVVFADGERVSLRVVAVVADGVIPGDLLLGRATVRGHDPSALTSVVYLRGGDAGRFAPATESGARVIDVATWAAEVDAAEDRLVWLFTLMLIGVSAGYGAVAVANTLLMAAEGRAADLRVVRLAGATRRQVVGYVAAESALVVLIGAVLGGAVAFGALLSIRAGLSEQVGAAVELVVPWSVIGGAVGLCLLLALLAAALPTRRVLRAPTARMPS</sequence>
<keyword evidence="5 7" id="KW-0472">Membrane</keyword>
<feature type="transmembrane region" description="Helical" evidence="7">
    <location>
        <begin position="690"/>
        <end position="717"/>
    </location>
</feature>
<dbReference type="InterPro" id="IPR003838">
    <property type="entry name" value="ABC3_permease_C"/>
</dbReference>
<reference evidence="10" key="1">
    <citation type="journal article" date="2019" name="Int. J. Syst. Evol. Microbiol.">
        <title>The Global Catalogue of Microorganisms (GCM) 10K type strain sequencing project: providing services to taxonomists for standard genome sequencing and annotation.</title>
        <authorList>
            <consortium name="The Broad Institute Genomics Platform"/>
            <consortium name="The Broad Institute Genome Sequencing Center for Infectious Disease"/>
            <person name="Wu L."/>
            <person name="Ma J."/>
        </authorList>
    </citation>
    <scope>NUCLEOTIDE SEQUENCE [LARGE SCALE GENOMIC DNA]</scope>
    <source>
        <strain evidence="10">JCM 17441</strain>
    </source>
</reference>
<evidence type="ECO:0000256" key="6">
    <source>
        <dbReference type="ARBA" id="ARBA00038076"/>
    </source>
</evidence>
<dbReference type="PANTHER" id="PTHR30572">
    <property type="entry name" value="MEMBRANE COMPONENT OF TRANSPORTER-RELATED"/>
    <property type="match status" value="1"/>
</dbReference>
<protein>
    <submittedName>
        <fullName evidence="9">ABC transporter permease</fullName>
    </submittedName>
</protein>
<dbReference type="EMBL" id="BAABAT010000001">
    <property type="protein sequence ID" value="GAA4244275.1"/>
    <property type="molecule type" value="Genomic_DNA"/>
</dbReference>
<dbReference type="Proteomes" id="UP001500620">
    <property type="component" value="Unassembled WGS sequence"/>
</dbReference>
<evidence type="ECO:0000256" key="7">
    <source>
        <dbReference type="SAM" id="Phobius"/>
    </source>
</evidence>
<organism evidence="9 10">
    <name type="scientific">Dactylosporangium darangshiense</name>
    <dbReference type="NCBI Taxonomy" id="579108"/>
    <lineage>
        <taxon>Bacteria</taxon>
        <taxon>Bacillati</taxon>
        <taxon>Actinomycetota</taxon>
        <taxon>Actinomycetes</taxon>
        <taxon>Micromonosporales</taxon>
        <taxon>Micromonosporaceae</taxon>
        <taxon>Dactylosporangium</taxon>
    </lineage>
</organism>
<comment type="subcellular location">
    <subcellularLocation>
        <location evidence="1">Cell membrane</location>
        <topology evidence="1">Multi-pass membrane protein</topology>
    </subcellularLocation>
</comment>
<feature type="transmembrane region" description="Helical" evidence="7">
    <location>
        <begin position="386"/>
        <end position="404"/>
    </location>
</feature>
<feature type="transmembrane region" description="Helical" evidence="7">
    <location>
        <begin position="243"/>
        <end position="268"/>
    </location>
</feature>
<feature type="transmembrane region" description="Helical" evidence="7">
    <location>
        <begin position="786"/>
        <end position="806"/>
    </location>
</feature>
<keyword evidence="3 7" id="KW-0812">Transmembrane</keyword>
<evidence type="ECO:0000256" key="1">
    <source>
        <dbReference type="ARBA" id="ARBA00004651"/>
    </source>
</evidence>
<keyword evidence="10" id="KW-1185">Reference proteome</keyword>
<comment type="caution">
    <text evidence="9">The sequence shown here is derived from an EMBL/GenBank/DDBJ whole genome shotgun (WGS) entry which is preliminary data.</text>
</comment>